<proteinExistence type="predicted"/>
<dbReference type="AlphaFoldDB" id="A0A2K2CF49"/>
<keyword evidence="4" id="KW-1185">Reference proteome</keyword>
<dbReference type="InParanoid" id="A0A2K2CF49"/>
<dbReference type="InterPro" id="IPR026960">
    <property type="entry name" value="RVT-Znf"/>
</dbReference>
<reference evidence="2" key="2">
    <citation type="submission" date="2017-06" db="EMBL/GenBank/DDBJ databases">
        <title>WGS assembly of Brachypodium distachyon.</title>
        <authorList>
            <consortium name="The International Brachypodium Initiative"/>
            <person name="Lucas S."/>
            <person name="Harmon-Smith M."/>
            <person name="Lail K."/>
            <person name="Tice H."/>
            <person name="Grimwood J."/>
            <person name="Bruce D."/>
            <person name="Barry K."/>
            <person name="Shu S."/>
            <person name="Lindquist E."/>
            <person name="Wang M."/>
            <person name="Pitluck S."/>
            <person name="Vogel J.P."/>
            <person name="Garvin D.F."/>
            <person name="Mockler T.C."/>
            <person name="Schmutz J."/>
            <person name="Rokhsar D."/>
            <person name="Bevan M.W."/>
        </authorList>
    </citation>
    <scope>NUCLEOTIDE SEQUENCE</scope>
    <source>
        <strain evidence="2">Bd21</strain>
    </source>
</reference>
<gene>
    <name evidence="2" type="ORF">BRADI_5g02904v3</name>
</gene>
<organism evidence="2">
    <name type="scientific">Brachypodium distachyon</name>
    <name type="common">Purple false brome</name>
    <name type="synonym">Trachynia distachya</name>
    <dbReference type="NCBI Taxonomy" id="15368"/>
    <lineage>
        <taxon>Eukaryota</taxon>
        <taxon>Viridiplantae</taxon>
        <taxon>Streptophyta</taxon>
        <taxon>Embryophyta</taxon>
        <taxon>Tracheophyta</taxon>
        <taxon>Spermatophyta</taxon>
        <taxon>Magnoliopsida</taxon>
        <taxon>Liliopsida</taxon>
        <taxon>Poales</taxon>
        <taxon>Poaceae</taxon>
        <taxon>BOP clade</taxon>
        <taxon>Pooideae</taxon>
        <taxon>Stipodae</taxon>
        <taxon>Brachypodieae</taxon>
        <taxon>Brachypodium</taxon>
    </lineage>
</organism>
<protein>
    <recommendedName>
        <fullName evidence="1">Reverse transcriptase zinc-binding domain-containing protein</fullName>
    </recommendedName>
</protein>
<sequence>MLQKKNFHLQDYNCILCNQYRLETRDHLFFSCPFALACWKYICPTFMPQQSVHDNIMGIKKELQVPFHMEIITAVNWSIWRTRNDYIFNGISPSLYRCRRIFKDELNLVFHRAKRKKYHAMQSWIENFR</sequence>
<dbReference type="EMBL" id="CM000884">
    <property type="protein sequence ID" value="PNT60648.1"/>
    <property type="molecule type" value="Genomic_DNA"/>
</dbReference>
<reference evidence="2 3" key="1">
    <citation type="journal article" date="2010" name="Nature">
        <title>Genome sequencing and analysis of the model grass Brachypodium distachyon.</title>
        <authorList>
            <consortium name="International Brachypodium Initiative"/>
        </authorList>
    </citation>
    <scope>NUCLEOTIDE SEQUENCE [LARGE SCALE GENOMIC DNA]</scope>
    <source>
        <strain evidence="2 3">Bd21</strain>
    </source>
</reference>
<dbReference type="Pfam" id="PF13966">
    <property type="entry name" value="zf-RVT"/>
    <property type="match status" value="1"/>
</dbReference>
<dbReference type="EnsemblPlants" id="PNT60648">
    <property type="protein sequence ID" value="PNT60648"/>
    <property type="gene ID" value="BRADI_5g02904v3"/>
</dbReference>
<evidence type="ECO:0000313" key="2">
    <source>
        <dbReference type="EMBL" id="PNT60648.1"/>
    </source>
</evidence>
<evidence type="ECO:0000313" key="3">
    <source>
        <dbReference type="EnsemblPlants" id="PNT60648"/>
    </source>
</evidence>
<dbReference type="OrthoDB" id="694088at2759"/>
<evidence type="ECO:0000259" key="1">
    <source>
        <dbReference type="Pfam" id="PF13966"/>
    </source>
</evidence>
<feature type="domain" description="Reverse transcriptase zinc-binding" evidence="1">
    <location>
        <begin position="3"/>
        <end position="39"/>
    </location>
</feature>
<accession>A0A2K2CF49</accession>
<reference evidence="3" key="3">
    <citation type="submission" date="2018-08" db="UniProtKB">
        <authorList>
            <consortium name="EnsemblPlants"/>
        </authorList>
    </citation>
    <scope>IDENTIFICATION</scope>
    <source>
        <strain evidence="3">cv. Bd21</strain>
    </source>
</reference>
<dbReference type="FunCoup" id="A0A2K2CF49">
    <property type="interactions" value="237"/>
</dbReference>
<evidence type="ECO:0000313" key="4">
    <source>
        <dbReference type="Proteomes" id="UP000008810"/>
    </source>
</evidence>
<dbReference type="Proteomes" id="UP000008810">
    <property type="component" value="Chromosome 5"/>
</dbReference>
<name>A0A2K2CF49_BRADI</name>
<dbReference type="Gramene" id="PNT60648">
    <property type="protein sequence ID" value="PNT60648"/>
    <property type="gene ID" value="BRADI_5g02904v3"/>
</dbReference>